<accession>A0A821HM85</accession>
<organism evidence="2 3">
    <name type="scientific">Rotaria magnacalcarata</name>
    <dbReference type="NCBI Taxonomy" id="392030"/>
    <lineage>
        <taxon>Eukaryota</taxon>
        <taxon>Metazoa</taxon>
        <taxon>Spiralia</taxon>
        <taxon>Gnathifera</taxon>
        <taxon>Rotifera</taxon>
        <taxon>Eurotatoria</taxon>
        <taxon>Bdelloidea</taxon>
        <taxon>Philodinida</taxon>
        <taxon>Philodinidae</taxon>
        <taxon>Rotaria</taxon>
    </lineage>
</organism>
<sequence length="64" mass="7234">MIPMQVEKIIEVNQEIDYEKASDNNVSIKQEDITLSPATTSPSKWCSNQAEHQLESIEDVESVI</sequence>
<proteinExistence type="predicted"/>
<feature type="region of interest" description="Disordered" evidence="1">
    <location>
        <begin position="37"/>
        <end position="64"/>
    </location>
</feature>
<name>A0A821HM85_9BILA</name>
<keyword evidence="3" id="KW-1185">Reference proteome</keyword>
<evidence type="ECO:0000256" key="1">
    <source>
        <dbReference type="SAM" id="MobiDB-lite"/>
    </source>
</evidence>
<reference evidence="2" key="1">
    <citation type="submission" date="2021-02" db="EMBL/GenBank/DDBJ databases">
        <authorList>
            <person name="Nowell W R."/>
        </authorList>
    </citation>
    <scope>NUCLEOTIDE SEQUENCE</scope>
</reference>
<evidence type="ECO:0000313" key="2">
    <source>
        <dbReference type="EMBL" id="CAF4687050.1"/>
    </source>
</evidence>
<dbReference type="Proteomes" id="UP000663866">
    <property type="component" value="Unassembled WGS sequence"/>
</dbReference>
<gene>
    <name evidence="2" type="ORF">OVN521_LOCUS47937</name>
</gene>
<feature type="compositionally biased region" description="Polar residues" evidence="1">
    <location>
        <begin position="37"/>
        <end position="51"/>
    </location>
</feature>
<protein>
    <submittedName>
        <fullName evidence="2">Uncharacterized protein</fullName>
    </submittedName>
</protein>
<feature type="non-terminal residue" evidence="2">
    <location>
        <position position="64"/>
    </location>
</feature>
<dbReference type="AlphaFoldDB" id="A0A821HM85"/>
<comment type="caution">
    <text evidence="2">The sequence shown here is derived from an EMBL/GenBank/DDBJ whole genome shotgun (WGS) entry which is preliminary data.</text>
</comment>
<evidence type="ECO:0000313" key="3">
    <source>
        <dbReference type="Proteomes" id="UP000663866"/>
    </source>
</evidence>
<dbReference type="EMBL" id="CAJOBG010096815">
    <property type="protein sequence ID" value="CAF4687050.1"/>
    <property type="molecule type" value="Genomic_DNA"/>
</dbReference>